<dbReference type="Gramene" id="PRQ53169">
    <property type="protein sequence ID" value="PRQ53169"/>
    <property type="gene ID" value="RchiOBHm_Chr2g0163521"/>
</dbReference>
<dbReference type="PANTHER" id="PTHR31170">
    <property type="entry name" value="BNAC04G53230D PROTEIN"/>
    <property type="match status" value="1"/>
</dbReference>
<dbReference type="InterPro" id="IPR004158">
    <property type="entry name" value="DUF247_pln"/>
</dbReference>
<keyword evidence="3" id="KW-1185">Reference proteome</keyword>
<keyword evidence="1" id="KW-1133">Transmembrane helix</keyword>
<dbReference type="STRING" id="74649.A0A2P6S3A3"/>
<dbReference type="EMBL" id="PDCK01000040">
    <property type="protein sequence ID" value="PRQ53169.1"/>
    <property type="molecule type" value="Genomic_DNA"/>
</dbReference>
<sequence length="183" mass="21005">MEIPQIFVHKNESLFLNLIALEQCEQGRIGYDFTSYARVLHYLIKSGKDADFLMQKGIIKTRLSKEDIARLFTGVCNNTTFASDSFSDLSREVHLFSKERWLQRCLISIKRDYLYNPSSIWSISNAVFLVIILTFTQTLYTVLSYYQEASNCQCHVGNYICYMVPISVSFQVVNSVCTSCLLG</sequence>
<dbReference type="Proteomes" id="UP000238479">
    <property type="component" value="Chromosome 2"/>
</dbReference>
<reference evidence="2 3" key="1">
    <citation type="journal article" date="2018" name="Nat. Genet.">
        <title>The Rosa genome provides new insights in the design of modern roses.</title>
        <authorList>
            <person name="Bendahmane M."/>
        </authorList>
    </citation>
    <scope>NUCLEOTIDE SEQUENCE [LARGE SCALE GENOMIC DNA]</scope>
    <source>
        <strain evidence="3">cv. Old Blush</strain>
    </source>
</reference>
<gene>
    <name evidence="2" type="ORF">RchiOBHm_Chr2g0163521</name>
</gene>
<evidence type="ECO:0000313" key="2">
    <source>
        <dbReference type="EMBL" id="PRQ53169.1"/>
    </source>
</evidence>
<organism evidence="2 3">
    <name type="scientific">Rosa chinensis</name>
    <name type="common">China rose</name>
    <dbReference type="NCBI Taxonomy" id="74649"/>
    <lineage>
        <taxon>Eukaryota</taxon>
        <taxon>Viridiplantae</taxon>
        <taxon>Streptophyta</taxon>
        <taxon>Embryophyta</taxon>
        <taxon>Tracheophyta</taxon>
        <taxon>Spermatophyta</taxon>
        <taxon>Magnoliopsida</taxon>
        <taxon>eudicotyledons</taxon>
        <taxon>Gunneridae</taxon>
        <taxon>Pentapetalae</taxon>
        <taxon>rosids</taxon>
        <taxon>fabids</taxon>
        <taxon>Rosales</taxon>
        <taxon>Rosaceae</taxon>
        <taxon>Rosoideae</taxon>
        <taxon>Rosoideae incertae sedis</taxon>
        <taxon>Rosa</taxon>
    </lineage>
</organism>
<dbReference type="AlphaFoldDB" id="A0A2P6S3A3"/>
<dbReference type="PANTHER" id="PTHR31170:SF25">
    <property type="entry name" value="BNAA09G04570D PROTEIN"/>
    <property type="match status" value="1"/>
</dbReference>
<comment type="caution">
    <text evidence="2">The sequence shown here is derived from an EMBL/GenBank/DDBJ whole genome shotgun (WGS) entry which is preliminary data.</text>
</comment>
<accession>A0A2P6S3A3</accession>
<protein>
    <submittedName>
        <fullName evidence="2">Uncharacterized protein</fullName>
    </submittedName>
</protein>
<evidence type="ECO:0000256" key="1">
    <source>
        <dbReference type="SAM" id="Phobius"/>
    </source>
</evidence>
<evidence type="ECO:0000313" key="3">
    <source>
        <dbReference type="Proteomes" id="UP000238479"/>
    </source>
</evidence>
<keyword evidence="1" id="KW-0472">Membrane</keyword>
<dbReference type="Pfam" id="PF03140">
    <property type="entry name" value="DUF247"/>
    <property type="match status" value="1"/>
</dbReference>
<keyword evidence="1" id="KW-0812">Transmembrane</keyword>
<proteinExistence type="predicted"/>
<feature type="transmembrane region" description="Helical" evidence="1">
    <location>
        <begin position="120"/>
        <end position="146"/>
    </location>
</feature>
<name>A0A2P6S3A3_ROSCH</name>